<evidence type="ECO:0000313" key="3">
    <source>
        <dbReference type="Proteomes" id="UP001500305"/>
    </source>
</evidence>
<proteinExistence type="predicted"/>
<keyword evidence="3" id="KW-1185">Reference proteome</keyword>
<protein>
    <recommendedName>
        <fullName evidence="1">Cupin type-2 domain-containing protein</fullName>
    </recommendedName>
</protein>
<dbReference type="Proteomes" id="UP001500305">
    <property type="component" value="Unassembled WGS sequence"/>
</dbReference>
<accession>A0ABP5RMA5</accession>
<dbReference type="InterPro" id="IPR011051">
    <property type="entry name" value="RmlC_Cupin_sf"/>
</dbReference>
<evidence type="ECO:0000313" key="2">
    <source>
        <dbReference type="EMBL" id="GAA2264695.1"/>
    </source>
</evidence>
<name>A0ABP5RMA5_9ACTN</name>
<dbReference type="RefSeq" id="WP_344639350.1">
    <property type="nucleotide sequence ID" value="NZ_BAAATR010000031.1"/>
</dbReference>
<evidence type="ECO:0000259" key="1">
    <source>
        <dbReference type="Pfam" id="PF07883"/>
    </source>
</evidence>
<dbReference type="InterPro" id="IPR014710">
    <property type="entry name" value="RmlC-like_jellyroll"/>
</dbReference>
<dbReference type="SUPFAM" id="SSF51182">
    <property type="entry name" value="RmlC-like cupins"/>
    <property type="match status" value="1"/>
</dbReference>
<feature type="domain" description="Cupin type-2" evidence="1">
    <location>
        <begin position="52"/>
        <end position="108"/>
    </location>
</feature>
<dbReference type="Pfam" id="PF07883">
    <property type="entry name" value="Cupin_2"/>
    <property type="match status" value="1"/>
</dbReference>
<dbReference type="Gene3D" id="2.60.120.10">
    <property type="entry name" value="Jelly Rolls"/>
    <property type="match status" value="1"/>
</dbReference>
<comment type="caution">
    <text evidence="2">The sequence shown here is derived from an EMBL/GenBank/DDBJ whole genome shotgun (WGS) entry which is preliminary data.</text>
</comment>
<organism evidence="2 3">
    <name type="scientific">Kitasatospora cystarginea</name>
    <dbReference type="NCBI Taxonomy" id="58350"/>
    <lineage>
        <taxon>Bacteria</taxon>
        <taxon>Bacillati</taxon>
        <taxon>Actinomycetota</taxon>
        <taxon>Actinomycetes</taxon>
        <taxon>Kitasatosporales</taxon>
        <taxon>Streptomycetaceae</taxon>
        <taxon>Kitasatospora</taxon>
    </lineage>
</organism>
<dbReference type="InterPro" id="IPR013096">
    <property type="entry name" value="Cupin_2"/>
</dbReference>
<sequence>MTITTIDLFESFLHLRPDGQVRAEQPTFDPERDGWQVMAFHVATDADLHADHWEIHPHADEVVSCLTGRIRLCFRPLRAGGEQEEVELAAGKAVIVPRGRWHRIELDAPGDILSVTLPQGSRLEERTHANVA</sequence>
<dbReference type="EMBL" id="BAAATR010000031">
    <property type="protein sequence ID" value="GAA2264695.1"/>
    <property type="molecule type" value="Genomic_DNA"/>
</dbReference>
<gene>
    <name evidence="2" type="ORF">GCM10010430_56750</name>
</gene>
<reference evidence="3" key="1">
    <citation type="journal article" date="2019" name="Int. J. Syst. Evol. Microbiol.">
        <title>The Global Catalogue of Microorganisms (GCM) 10K type strain sequencing project: providing services to taxonomists for standard genome sequencing and annotation.</title>
        <authorList>
            <consortium name="The Broad Institute Genomics Platform"/>
            <consortium name="The Broad Institute Genome Sequencing Center for Infectious Disease"/>
            <person name="Wu L."/>
            <person name="Ma J."/>
        </authorList>
    </citation>
    <scope>NUCLEOTIDE SEQUENCE [LARGE SCALE GENOMIC DNA]</scope>
    <source>
        <strain evidence="3">JCM 7356</strain>
    </source>
</reference>